<keyword evidence="2" id="KW-1185">Reference proteome</keyword>
<dbReference type="NCBIfam" id="TIGR04090">
    <property type="entry name" value="exp_by_SipW_IV"/>
    <property type="match status" value="1"/>
</dbReference>
<gene>
    <name evidence="1" type="ORF">I6N95_15025</name>
</gene>
<dbReference type="EMBL" id="JAEEGA010000010">
    <property type="protein sequence ID" value="MBP1042331.1"/>
    <property type="molecule type" value="Genomic_DNA"/>
</dbReference>
<reference evidence="1" key="1">
    <citation type="submission" date="2020-12" db="EMBL/GenBank/DDBJ databases">
        <title>Vagococcus allomyrinae sp. nov. and Enterococcus lavae sp. nov., isolated from the larvae of Allomyrina dichotoma.</title>
        <authorList>
            <person name="Lee S.D."/>
        </authorList>
    </citation>
    <scope>NUCLEOTIDE SEQUENCE</scope>
    <source>
        <strain evidence="1">BWB3-3</strain>
    </source>
</reference>
<dbReference type="InterPro" id="IPR024008">
    <property type="entry name" value="BsaA"/>
</dbReference>
<proteinExistence type="predicted"/>
<sequence>MKKVNRNKKKKRTSNQLIGFIVKHTNGLFLFFSIILSGLLIVRATYAWETYSSERENQFGSADFSVVLRENFVPNDKWEPGRQTVKEVYVANEGQYPAFVRLKAEEFLLNFEMDIEGQGGAEGTGNAKVYDTTTPTPKIDQADVTTWQKGEYYEKSQTSDRLKGLSTVPAAISITGNGLIYEKDKAARAASDLRYLTLNFGEVIDYTPTLTSQYWRYGNDGYFYYSERLEPGEVTTHFLKSASLSTSTPNRLKESLYKLSIRMDGDLAITTSLSEWNHDGPTDPIFIMLKNKVTSN</sequence>
<evidence type="ECO:0000313" key="1">
    <source>
        <dbReference type="EMBL" id="MBP1042331.1"/>
    </source>
</evidence>
<name>A0A940P9Y3_9ENTE</name>
<organism evidence="1 2">
    <name type="scientific">Vagococcus allomyrinae</name>
    <dbReference type="NCBI Taxonomy" id="2794353"/>
    <lineage>
        <taxon>Bacteria</taxon>
        <taxon>Bacillati</taxon>
        <taxon>Bacillota</taxon>
        <taxon>Bacilli</taxon>
        <taxon>Lactobacillales</taxon>
        <taxon>Enterococcaceae</taxon>
        <taxon>Vagococcus</taxon>
    </lineage>
</organism>
<evidence type="ECO:0000313" key="2">
    <source>
        <dbReference type="Proteomes" id="UP000674938"/>
    </source>
</evidence>
<dbReference type="AlphaFoldDB" id="A0A940P9Y3"/>
<accession>A0A940P9Y3</accession>
<comment type="caution">
    <text evidence="1">The sequence shown here is derived from an EMBL/GenBank/DDBJ whole genome shotgun (WGS) entry which is preliminary data.</text>
</comment>
<evidence type="ECO:0008006" key="3">
    <source>
        <dbReference type="Google" id="ProtNLM"/>
    </source>
</evidence>
<dbReference type="RefSeq" id="WP_209529422.1">
    <property type="nucleotide sequence ID" value="NZ_JAEEGA010000010.1"/>
</dbReference>
<dbReference type="Proteomes" id="UP000674938">
    <property type="component" value="Unassembled WGS sequence"/>
</dbReference>
<protein>
    <recommendedName>
        <fullName evidence="3">Alternate signal-mediated exported protein</fullName>
    </recommendedName>
</protein>